<evidence type="ECO:0000313" key="1">
    <source>
        <dbReference type="EMBL" id="QUC67650.1"/>
    </source>
</evidence>
<keyword evidence="2" id="KW-1185">Reference proteome</keyword>
<dbReference type="Proteomes" id="UP000682782">
    <property type="component" value="Chromosome"/>
</dbReference>
<proteinExistence type="predicted"/>
<accession>A0AC61N3S9</accession>
<protein>
    <submittedName>
        <fullName evidence="1">Uncharacterized protein</fullName>
    </submittedName>
</protein>
<dbReference type="EMBL" id="CP068393">
    <property type="protein sequence ID" value="QUC67650.1"/>
    <property type="molecule type" value="Genomic_DNA"/>
</dbReference>
<sequence>MILMKNMNMGPRGRLHGHRGSVGGFLAGLLVLMMGGWIILAAAIALILSVVFVIIPVFGLLVDIAPSVLGSLLGMKSLAIGMVIGLLWYYRSRKNRESASAVEEEEKNDFITVQARSCNS</sequence>
<reference evidence="1" key="1">
    <citation type="submission" date="2021-01" db="EMBL/GenBank/DDBJ databases">
        <title>Complete genome sequence of Clostridiales bacterium R-7.</title>
        <authorList>
            <person name="Mahoney-Kurpe S.C."/>
            <person name="Palevich N."/>
            <person name="Koike S."/>
            <person name="Moon C.D."/>
            <person name="Attwood G.T."/>
        </authorList>
    </citation>
    <scope>NUCLEOTIDE SEQUENCE</scope>
    <source>
        <strain evidence="1">R-7</strain>
    </source>
</reference>
<gene>
    <name evidence="1" type="ORF">JYE49_02810</name>
</gene>
<name>A0AC61N3S9_9FIRM</name>
<organism evidence="1 2">
    <name type="scientific">Aristaeella hokkaidonensis</name>
    <dbReference type="NCBI Taxonomy" id="3046382"/>
    <lineage>
        <taxon>Bacteria</taxon>
        <taxon>Bacillati</taxon>
        <taxon>Bacillota</taxon>
        <taxon>Clostridia</taxon>
        <taxon>Eubacteriales</taxon>
        <taxon>Aristaeellaceae</taxon>
        <taxon>Aristaeella</taxon>
    </lineage>
</organism>
<evidence type="ECO:0000313" key="2">
    <source>
        <dbReference type="Proteomes" id="UP000682782"/>
    </source>
</evidence>